<sequence>MNQVKVKILKTTVTAQYGTLAEGAQLRTSPEFASHLVDDCGAAEYVIDAAEGGKTPTPAESEADAEIAETVDGVDAVAEGTRETPAEAEVKSVGGDAAAEVQAQVDNTALIAEGDEEKSVPENAGAEVKAPAVPKRSARKAPAGAK</sequence>
<proteinExistence type="predicted"/>
<reference evidence="2 3" key="1">
    <citation type="submission" date="2019-11" db="EMBL/GenBank/DDBJ databases">
        <title>Type strains purchased from KCTC, JCM and DSMZ.</title>
        <authorList>
            <person name="Lu H."/>
        </authorList>
    </citation>
    <scope>NUCLEOTIDE SEQUENCE [LARGE SCALE GENOMIC DNA]</scope>
    <source>
        <strain evidence="2 3">JCM 31587</strain>
    </source>
</reference>
<evidence type="ECO:0000313" key="3">
    <source>
        <dbReference type="Proteomes" id="UP000472320"/>
    </source>
</evidence>
<name>A0A6L6QGT7_9BURK</name>
<dbReference type="OrthoDB" id="10009404at2"/>
<dbReference type="RefSeq" id="WP_155454384.1">
    <property type="nucleotide sequence ID" value="NZ_WNKX01000008.1"/>
</dbReference>
<organism evidence="2 3">
    <name type="scientific">Massilia eburnea</name>
    <dbReference type="NCBI Taxonomy" id="1776165"/>
    <lineage>
        <taxon>Bacteria</taxon>
        <taxon>Pseudomonadati</taxon>
        <taxon>Pseudomonadota</taxon>
        <taxon>Betaproteobacteria</taxon>
        <taxon>Burkholderiales</taxon>
        <taxon>Oxalobacteraceae</taxon>
        <taxon>Telluria group</taxon>
        <taxon>Massilia</taxon>
    </lineage>
</organism>
<evidence type="ECO:0000313" key="2">
    <source>
        <dbReference type="EMBL" id="MTW11425.1"/>
    </source>
</evidence>
<feature type="region of interest" description="Disordered" evidence="1">
    <location>
        <begin position="112"/>
        <end position="146"/>
    </location>
</feature>
<protein>
    <submittedName>
        <fullName evidence="2">Uncharacterized protein</fullName>
    </submittedName>
</protein>
<dbReference type="Proteomes" id="UP000472320">
    <property type="component" value="Unassembled WGS sequence"/>
</dbReference>
<keyword evidence="3" id="KW-1185">Reference proteome</keyword>
<accession>A0A6L6QGT7</accession>
<comment type="caution">
    <text evidence="2">The sequence shown here is derived from an EMBL/GenBank/DDBJ whole genome shotgun (WGS) entry which is preliminary data.</text>
</comment>
<dbReference type="EMBL" id="WNKX01000008">
    <property type="protein sequence ID" value="MTW11425.1"/>
    <property type="molecule type" value="Genomic_DNA"/>
</dbReference>
<evidence type="ECO:0000256" key="1">
    <source>
        <dbReference type="SAM" id="MobiDB-lite"/>
    </source>
</evidence>
<dbReference type="AlphaFoldDB" id="A0A6L6QGT7"/>
<gene>
    <name evidence="2" type="ORF">GM658_12540</name>
</gene>